<evidence type="ECO:0000256" key="1">
    <source>
        <dbReference type="ARBA" id="ARBA00004571"/>
    </source>
</evidence>
<sequence precursor="true">MTFSAVRGAKTLTLLLLVSSVAACGLPRSGPHKREIFAGSFEKQGDAFVVPVNRFVSRVTAVTPAFGFNSNFRSADLIGSDVIAAGDTLGITVFENVRDDPLLGNSGQRVSSLDQVQVDGQGYIYVPYAGRIRAAGQTPDRLRQAITRKLDTQTPDPQVSVQRLAGDGSSVTVSGAVGSQGVFPIERPTRTLSAMLARAGGTSVPVETAIVRVTRNGNTSQIWLQDLYDNPALDIALRPGDVIVIEEDDRSFVALGATGHQTRIQFETQNVSAIEALAQVGGLNTQLADPKGVFVLRDEPAEIANSLLGRTDLVGDQRMVYVLDLTRPTGLFEARDFMIRDGDTVYVTEAPFVQWQKTLSAITGATSAANQASNVGN</sequence>
<dbReference type="BioCyc" id="RSPH349102:G1G8M-423-MONOMER"/>
<dbReference type="PANTHER" id="PTHR33619:SF3">
    <property type="entry name" value="POLYSACCHARIDE EXPORT PROTEIN GFCE-RELATED"/>
    <property type="match status" value="1"/>
</dbReference>
<keyword evidence="6" id="KW-0812">Transmembrane</keyword>
<evidence type="ECO:0000256" key="5">
    <source>
        <dbReference type="ARBA" id="ARBA00022597"/>
    </source>
</evidence>
<dbReference type="HOGENOM" id="CLU_038343_4_0_5"/>
<reference evidence="18" key="1">
    <citation type="submission" date="2007-04" db="EMBL/GenBank/DDBJ databases">
        <title>Complete sequence of chromosome of Rhodobacter sphaeroides ATCC 17025.</title>
        <authorList>
            <consortium name="US DOE Joint Genome Institute"/>
            <person name="Copeland A."/>
            <person name="Lucas S."/>
            <person name="Lapidus A."/>
            <person name="Barry K."/>
            <person name="Detter J.C."/>
            <person name="Glavina del Rio T."/>
            <person name="Hammon N."/>
            <person name="Israni S."/>
            <person name="Dalin E."/>
            <person name="Tice H."/>
            <person name="Pitluck S."/>
            <person name="Chertkov O."/>
            <person name="Brettin T."/>
            <person name="Bruce D."/>
            <person name="Han C."/>
            <person name="Schmutz J."/>
            <person name="Larimer F."/>
            <person name="Land M."/>
            <person name="Hauser L."/>
            <person name="Kyrpides N."/>
            <person name="Kim E."/>
            <person name="Richardson P."/>
            <person name="Mackenzie C."/>
            <person name="Choudhary M."/>
            <person name="Donohue T.J."/>
            <person name="Kaplan S."/>
        </authorList>
    </citation>
    <scope>NUCLEOTIDE SEQUENCE [LARGE SCALE GENOMIC DNA]</scope>
    <source>
        <strain evidence="18">ATCC 17025</strain>
    </source>
</reference>
<protein>
    <submittedName>
        <fullName evidence="18">Polysaccharide export protein</fullName>
    </submittedName>
</protein>
<gene>
    <name evidence="18" type="ordered locus">Rsph17025_0416</name>
</gene>
<feature type="signal peptide" evidence="15">
    <location>
        <begin position="1"/>
        <end position="23"/>
    </location>
</feature>
<evidence type="ECO:0000259" key="16">
    <source>
        <dbReference type="Pfam" id="PF02563"/>
    </source>
</evidence>
<keyword evidence="14" id="KW-0449">Lipoprotein</keyword>
<dbReference type="GO" id="GO:0006811">
    <property type="term" value="P:monoatomic ion transport"/>
    <property type="evidence" value="ECO:0007669"/>
    <property type="project" value="UniProtKB-KW"/>
</dbReference>
<feature type="domain" description="Polysaccharide export protein N-terminal" evidence="16">
    <location>
        <begin position="82"/>
        <end position="162"/>
    </location>
</feature>
<dbReference type="Gene3D" id="3.30.1950.10">
    <property type="entry name" value="wza like domain"/>
    <property type="match status" value="1"/>
</dbReference>
<name>A4WPK8_CERS5</name>
<evidence type="ECO:0000259" key="17">
    <source>
        <dbReference type="Pfam" id="PF22461"/>
    </source>
</evidence>
<keyword evidence="9" id="KW-0406">Ion transport</keyword>
<comment type="similarity">
    <text evidence="2">Belongs to the BexD/CtrA/VexA family.</text>
</comment>
<keyword evidence="11" id="KW-0472">Membrane</keyword>
<dbReference type="GO" id="GO:0046930">
    <property type="term" value="C:pore complex"/>
    <property type="evidence" value="ECO:0007669"/>
    <property type="project" value="UniProtKB-KW"/>
</dbReference>
<evidence type="ECO:0000256" key="2">
    <source>
        <dbReference type="ARBA" id="ARBA00009450"/>
    </source>
</evidence>
<dbReference type="InterPro" id="IPR054765">
    <property type="entry name" value="SLBB_dom"/>
</dbReference>
<keyword evidence="13" id="KW-0998">Cell outer membrane</keyword>
<dbReference type="eggNOG" id="COG1596">
    <property type="taxonomic scope" value="Bacteria"/>
</dbReference>
<keyword evidence="4" id="KW-1134">Transmembrane beta strand</keyword>
<dbReference type="InterPro" id="IPR003715">
    <property type="entry name" value="Poly_export_N"/>
</dbReference>
<evidence type="ECO:0000256" key="8">
    <source>
        <dbReference type="ARBA" id="ARBA00023047"/>
    </source>
</evidence>
<feature type="chain" id="PRO_5002676218" evidence="15">
    <location>
        <begin position="24"/>
        <end position="377"/>
    </location>
</feature>
<organism evidence="18">
    <name type="scientific">Cereibacter sphaeroides (strain ATCC 17025 / ATH 2.4.3)</name>
    <name type="common">Rhodobacter sphaeroides</name>
    <dbReference type="NCBI Taxonomy" id="349102"/>
    <lineage>
        <taxon>Bacteria</taxon>
        <taxon>Pseudomonadati</taxon>
        <taxon>Pseudomonadota</taxon>
        <taxon>Alphaproteobacteria</taxon>
        <taxon>Rhodobacterales</taxon>
        <taxon>Paracoccaceae</taxon>
        <taxon>Cereibacter</taxon>
    </lineage>
</organism>
<feature type="domain" description="SLBB" evidence="17">
    <location>
        <begin position="170"/>
        <end position="244"/>
    </location>
</feature>
<evidence type="ECO:0000256" key="7">
    <source>
        <dbReference type="ARBA" id="ARBA00022729"/>
    </source>
</evidence>
<evidence type="ECO:0000256" key="4">
    <source>
        <dbReference type="ARBA" id="ARBA00022452"/>
    </source>
</evidence>
<dbReference type="PROSITE" id="PS51257">
    <property type="entry name" value="PROKAR_LIPOPROTEIN"/>
    <property type="match status" value="1"/>
</dbReference>
<dbReference type="KEGG" id="rsq:Rsph17025_0416"/>
<evidence type="ECO:0000256" key="15">
    <source>
        <dbReference type="SAM" id="SignalP"/>
    </source>
</evidence>
<evidence type="ECO:0000256" key="6">
    <source>
        <dbReference type="ARBA" id="ARBA00022692"/>
    </source>
</evidence>
<evidence type="ECO:0000256" key="9">
    <source>
        <dbReference type="ARBA" id="ARBA00023065"/>
    </source>
</evidence>
<dbReference type="GO" id="GO:0009279">
    <property type="term" value="C:cell outer membrane"/>
    <property type="evidence" value="ECO:0007669"/>
    <property type="project" value="UniProtKB-SubCell"/>
</dbReference>
<dbReference type="InterPro" id="IPR049712">
    <property type="entry name" value="Poly_export"/>
</dbReference>
<evidence type="ECO:0000256" key="12">
    <source>
        <dbReference type="ARBA" id="ARBA00023139"/>
    </source>
</evidence>
<dbReference type="GO" id="GO:0015159">
    <property type="term" value="F:polysaccharide transmembrane transporter activity"/>
    <property type="evidence" value="ECO:0007669"/>
    <property type="project" value="InterPro"/>
</dbReference>
<keyword evidence="5" id="KW-0762">Sugar transport</keyword>
<dbReference type="Pfam" id="PF22461">
    <property type="entry name" value="SLBB_2"/>
    <property type="match status" value="1"/>
</dbReference>
<dbReference type="Pfam" id="PF02563">
    <property type="entry name" value="Poly_export"/>
    <property type="match status" value="1"/>
</dbReference>
<evidence type="ECO:0000313" key="18">
    <source>
        <dbReference type="EMBL" id="ABP69322.1"/>
    </source>
</evidence>
<dbReference type="PANTHER" id="PTHR33619">
    <property type="entry name" value="POLYSACCHARIDE EXPORT PROTEIN GFCE-RELATED"/>
    <property type="match status" value="1"/>
</dbReference>
<keyword evidence="12" id="KW-0564">Palmitate</keyword>
<accession>A4WPK8</accession>
<dbReference type="AlphaFoldDB" id="A4WPK8"/>
<dbReference type="STRING" id="349102.Rsph17025_0416"/>
<evidence type="ECO:0000256" key="3">
    <source>
        <dbReference type="ARBA" id="ARBA00022448"/>
    </source>
</evidence>
<keyword evidence="8" id="KW-0625">Polysaccharide transport</keyword>
<evidence type="ECO:0000256" key="10">
    <source>
        <dbReference type="ARBA" id="ARBA00023114"/>
    </source>
</evidence>
<evidence type="ECO:0000256" key="13">
    <source>
        <dbReference type="ARBA" id="ARBA00023237"/>
    </source>
</evidence>
<dbReference type="Gene3D" id="3.10.560.10">
    <property type="entry name" value="Outer membrane lipoprotein wza domain like"/>
    <property type="match status" value="2"/>
</dbReference>
<keyword evidence="3" id="KW-0813">Transport</keyword>
<evidence type="ECO:0000256" key="14">
    <source>
        <dbReference type="ARBA" id="ARBA00023288"/>
    </source>
</evidence>
<proteinExistence type="inferred from homology"/>
<dbReference type="EMBL" id="CP000661">
    <property type="protein sequence ID" value="ABP69322.1"/>
    <property type="molecule type" value="Genomic_DNA"/>
</dbReference>
<comment type="subcellular location">
    <subcellularLocation>
        <location evidence="1">Cell outer membrane</location>
        <topology evidence="1">Multi-pass membrane protein</topology>
    </subcellularLocation>
</comment>
<evidence type="ECO:0000256" key="11">
    <source>
        <dbReference type="ARBA" id="ARBA00023136"/>
    </source>
</evidence>
<keyword evidence="10" id="KW-0626">Porin</keyword>
<keyword evidence="7 15" id="KW-0732">Signal</keyword>
<dbReference type="GO" id="GO:0015288">
    <property type="term" value="F:porin activity"/>
    <property type="evidence" value="ECO:0007669"/>
    <property type="project" value="UniProtKB-KW"/>
</dbReference>